<evidence type="ECO:0000256" key="1">
    <source>
        <dbReference type="ARBA" id="ARBA00004196"/>
    </source>
</evidence>
<comment type="subcellular location">
    <subcellularLocation>
        <location evidence="1">Cell envelope</location>
    </subcellularLocation>
</comment>
<dbReference type="Pfam" id="PF25954">
    <property type="entry name" value="Beta-barrel_RND_2"/>
    <property type="match status" value="1"/>
</dbReference>
<dbReference type="Proteomes" id="UP001500840">
    <property type="component" value="Unassembled WGS sequence"/>
</dbReference>
<feature type="domain" description="CusB-like beta-barrel" evidence="4">
    <location>
        <begin position="405"/>
        <end position="475"/>
    </location>
</feature>
<name>A0ABP8ML00_9BACT</name>
<comment type="caution">
    <text evidence="5">The sequence shown here is derived from an EMBL/GenBank/DDBJ whole genome shotgun (WGS) entry which is preliminary data.</text>
</comment>
<dbReference type="PANTHER" id="PTHR32347:SF23">
    <property type="entry name" value="BLL5650 PROTEIN"/>
    <property type="match status" value="1"/>
</dbReference>
<dbReference type="InterPro" id="IPR050465">
    <property type="entry name" value="UPF0194_transport"/>
</dbReference>
<keyword evidence="6" id="KW-1185">Reference proteome</keyword>
<accession>A0ABP8ML00</accession>
<dbReference type="PANTHER" id="PTHR32347">
    <property type="entry name" value="EFFLUX SYSTEM COMPONENT YKNX-RELATED"/>
    <property type="match status" value="1"/>
</dbReference>
<gene>
    <name evidence="5" type="ORF">GCM10023156_18410</name>
</gene>
<keyword evidence="2" id="KW-0175">Coiled coil</keyword>
<evidence type="ECO:0000313" key="5">
    <source>
        <dbReference type="EMBL" id="GAA4451162.1"/>
    </source>
</evidence>
<sequence length="503" mass="55738">MSGKPPNQPYVSSSPLGDPGLLRPGDSTTRQRERRSVIDSDDANAMDLIDDRLRVLSVAIELQLLLDSRSNLNDAAGDVAKQVSETLSASRVYVAWRPLGSDNAKLGPLQIVGHHPASESSRPADSGRLLNAAIDEIAVRGDWTYWPITDHTNRHALMAVSQFVSETEIDRLTGVCLTDDEGDVRGVLLVVDDDVDPAMSTRLLDVLRFPVLSKLQSIERCTPSRAERVTRRLADLGNGLRGRMALYASIVIGGLLCFPVHYHVRCDCELQPISRRYVASPIDGPLEKSYVRPGDRVSEGELVASIDAREIEYKLAGLRAELSGAKQQRNRHVVQHDFAASKIAELESERLTLEMDLLQYHRGNLEIRSPIDGVIVSGDHHESVGAPLQQGDALFEIAPLGEMMVEVAVDEREFPYVDSGMPVQVTLLALPGHHVDGQIERVHPQAELKNHQNVFIAESKIQDPDHVMRPGMRGHAWVKSDRHPLGWVLFHRLYASLRSMVGW</sequence>
<proteinExistence type="predicted"/>
<reference evidence="6" key="1">
    <citation type="journal article" date="2019" name="Int. J. Syst. Evol. Microbiol.">
        <title>The Global Catalogue of Microorganisms (GCM) 10K type strain sequencing project: providing services to taxonomists for standard genome sequencing and annotation.</title>
        <authorList>
            <consortium name="The Broad Institute Genomics Platform"/>
            <consortium name="The Broad Institute Genome Sequencing Center for Infectious Disease"/>
            <person name="Wu L."/>
            <person name="Ma J."/>
        </authorList>
    </citation>
    <scope>NUCLEOTIDE SEQUENCE [LARGE SCALE GENOMIC DNA]</scope>
    <source>
        <strain evidence="6">JCM 17759</strain>
    </source>
</reference>
<evidence type="ECO:0000313" key="6">
    <source>
        <dbReference type="Proteomes" id="UP001500840"/>
    </source>
</evidence>
<feature type="compositionally biased region" description="Basic and acidic residues" evidence="3">
    <location>
        <begin position="29"/>
        <end position="38"/>
    </location>
</feature>
<dbReference type="RefSeq" id="WP_345321336.1">
    <property type="nucleotide sequence ID" value="NZ_BAABGA010000023.1"/>
</dbReference>
<evidence type="ECO:0000256" key="3">
    <source>
        <dbReference type="SAM" id="MobiDB-lite"/>
    </source>
</evidence>
<evidence type="ECO:0000256" key="2">
    <source>
        <dbReference type="ARBA" id="ARBA00023054"/>
    </source>
</evidence>
<protein>
    <submittedName>
        <fullName evidence="5">HlyD family efflux transporter periplasmic adaptor subunit</fullName>
    </submittedName>
</protein>
<dbReference type="EMBL" id="BAABGA010000023">
    <property type="protein sequence ID" value="GAA4451162.1"/>
    <property type="molecule type" value="Genomic_DNA"/>
</dbReference>
<organism evidence="5 6">
    <name type="scientific">Novipirellula rosea</name>
    <dbReference type="NCBI Taxonomy" id="1031540"/>
    <lineage>
        <taxon>Bacteria</taxon>
        <taxon>Pseudomonadati</taxon>
        <taxon>Planctomycetota</taxon>
        <taxon>Planctomycetia</taxon>
        <taxon>Pirellulales</taxon>
        <taxon>Pirellulaceae</taxon>
        <taxon>Novipirellula</taxon>
    </lineage>
</organism>
<evidence type="ECO:0000259" key="4">
    <source>
        <dbReference type="Pfam" id="PF25954"/>
    </source>
</evidence>
<feature type="region of interest" description="Disordered" evidence="3">
    <location>
        <begin position="1"/>
        <end position="38"/>
    </location>
</feature>
<dbReference type="SUPFAM" id="SSF111369">
    <property type="entry name" value="HlyD-like secretion proteins"/>
    <property type="match status" value="1"/>
</dbReference>
<dbReference type="Gene3D" id="2.40.30.170">
    <property type="match status" value="1"/>
</dbReference>
<dbReference type="Gene3D" id="2.40.50.100">
    <property type="match status" value="1"/>
</dbReference>
<dbReference type="InterPro" id="IPR058792">
    <property type="entry name" value="Beta-barrel_RND_2"/>
</dbReference>